<dbReference type="InterPro" id="IPR014776">
    <property type="entry name" value="4pyrrole_Mease_sub2"/>
</dbReference>
<feature type="transmembrane region" description="Helical" evidence="7">
    <location>
        <begin position="126"/>
        <end position="147"/>
    </location>
</feature>
<accession>A0A430AIK9</accession>
<dbReference type="InterPro" id="IPR035996">
    <property type="entry name" value="4pyrrol_Methylase_sf"/>
</dbReference>
<keyword evidence="2 6" id="KW-0698">rRNA processing</keyword>
<evidence type="ECO:0000313" key="10">
    <source>
        <dbReference type="Proteomes" id="UP000288669"/>
    </source>
</evidence>
<dbReference type="EC" id="2.1.1.198" evidence="6"/>
<dbReference type="GO" id="GO:0005737">
    <property type="term" value="C:cytoplasm"/>
    <property type="evidence" value="ECO:0007669"/>
    <property type="project" value="UniProtKB-SubCell"/>
</dbReference>
<keyword evidence="7" id="KW-0472">Membrane</keyword>
<dbReference type="FunFam" id="3.40.1010.10:FF:000002">
    <property type="entry name" value="Ribosomal RNA small subunit methyltransferase I"/>
    <property type="match status" value="1"/>
</dbReference>
<keyword evidence="10" id="KW-1185">Reference proteome</keyword>
<comment type="similarity">
    <text evidence="6">Belongs to the methyltransferase superfamily. RsmI family.</text>
</comment>
<evidence type="ECO:0000259" key="8">
    <source>
        <dbReference type="Pfam" id="PF00590"/>
    </source>
</evidence>
<dbReference type="Gene3D" id="3.30.950.10">
    <property type="entry name" value="Methyltransferase, Cobalt-precorrin-4 Transmethylase, Domain 2"/>
    <property type="match status" value="1"/>
</dbReference>
<comment type="function">
    <text evidence="6">Catalyzes the 2'-O-methylation of the ribose of cytidine 1402 (C1402) in 16S rRNA.</text>
</comment>
<dbReference type="AlphaFoldDB" id="A0A430AIK9"/>
<dbReference type="PROSITE" id="PS01296">
    <property type="entry name" value="RSMI"/>
    <property type="match status" value="1"/>
</dbReference>
<evidence type="ECO:0000256" key="4">
    <source>
        <dbReference type="ARBA" id="ARBA00022679"/>
    </source>
</evidence>
<dbReference type="InterPro" id="IPR008189">
    <property type="entry name" value="rRNA_ssu_MeTfrase_I"/>
</dbReference>
<dbReference type="InterPro" id="IPR014777">
    <property type="entry name" value="4pyrrole_Mease_sub1"/>
</dbReference>
<dbReference type="PANTHER" id="PTHR46111">
    <property type="entry name" value="RIBOSOMAL RNA SMALL SUBUNIT METHYLTRANSFERASE I"/>
    <property type="match status" value="1"/>
</dbReference>
<organism evidence="9 10">
    <name type="scientific">Vagococcus entomophilus</name>
    <dbReference type="NCBI Taxonomy" id="1160095"/>
    <lineage>
        <taxon>Bacteria</taxon>
        <taxon>Bacillati</taxon>
        <taxon>Bacillota</taxon>
        <taxon>Bacilli</taxon>
        <taxon>Lactobacillales</taxon>
        <taxon>Enterococcaceae</taxon>
        <taxon>Vagococcus</taxon>
    </lineage>
</organism>
<comment type="caution">
    <text evidence="9">The sequence shown here is derived from an EMBL/GenBank/DDBJ whole genome shotgun (WGS) entry which is preliminary data.</text>
</comment>
<gene>
    <name evidence="6" type="primary">rsmI</name>
    <name evidence="9" type="ORF">CBF30_00460</name>
</gene>
<keyword evidence="5 6" id="KW-0949">S-adenosyl-L-methionine</keyword>
<dbReference type="EMBL" id="NGJZ01000001">
    <property type="protein sequence ID" value="RSU07747.1"/>
    <property type="molecule type" value="Genomic_DNA"/>
</dbReference>
<dbReference type="PANTHER" id="PTHR46111:SF1">
    <property type="entry name" value="RIBOSOMAL RNA SMALL SUBUNIT METHYLTRANSFERASE I"/>
    <property type="match status" value="1"/>
</dbReference>
<dbReference type="Proteomes" id="UP000288669">
    <property type="component" value="Unassembled WGS sequence"/>
</dbReference>
<protein>
    <recommendedName>
        <fullName evidence="6">Ribosomal RNA small subunit methyltransferase I</fullName>
        <ecNumber evidence="6">2.1.1.198</ecNumber>
    </recommendedName>
    <alternativeName>
        <fullName evidence="6">16S rRNA 2'-O-ribose C1402 methyltransferase</fullName>
    </alternativeName>
    <alternativeName>
        <fullName evidence="6">rRNA (cytidine-2'-O-)-methyltransferase RsmI</fullName>
    </alternativeName>
</protein>
<evidence type="ECO:0000256" key="1">
    <source>
        <dbReference type="ARBA" id="ARBA00022490"/>
    </source>
</evidence>
<dbReference type="RefSeq" id="WP_126821665.1">
    <property type="nucleotide sequence ID" value="NZ_JBHLWU010000001.1"/>
</dbReference>
<keyword evidence="7" id="KW-0812">Transmembrane</keyword>
<evidence type="ECO:0000256" key="2">
    <source>
        <dbReference type="ARBA" id="ARBA00022552"/>
    </source>
</evidence>
<evidence type="ECO:0000256" key="6">
    <source>
        <dbReference type="HAMAP-Rule" id="MF_01877"/>
    </source>
</evidence>
<proteinExistence type="inferred from homology"/>
<keyword evidence="3 6" id="KW-0489">Methyltransferase</keyword>
<keyword evidence="7" id="KW-1133">Transmembrane helix</keyword>
<evidence type="ECO:0000256" key="5">
    <source>
        <dbReference type="ARBA" id="ARBA00022691"/>
    </source>
</evidence>
<sequence length="295" mass="33943">MQKQKSFDKEQIKGTLYLIPTPIGNLEDMSFRSIRMLKEVTLIASEDTRNTQKLLNHFEIQTPQISFHEHNYQERIPKLIEQLNRGESIGQVSDAGMPCVSDPGMDLVKACIAEEIPVVSLPGPTAGLTALIASGLVVQPFIFLGFLPRKKNEQKKFLQDYLSRQEAMIFYESPYRVKQTMMMFQEVFGSKRQVVICRELTKIHEEYLRGTVSEILSYLQENELKGECCLLLEGISKEEIDSQKEQEIASWGEFSIVEHVDFIVETEEISTNEAIKKVAKQREMKKQEVYKAFHQ</sequence>
<dbReference type="Pfam" id="PF00590">
    <property type="entry name" value="TP_methylase"/>
    <property type="match status" value="1"/>
</dbReference>
<dbReference type="SUPFAM" id="SSF53790">
    <property type="entry name" value="Tetrapyrrole methylase"/>
    <property type="match status" value="1"/>
</dbReference>
<dbReference type="FunFam" id="3.30.950.10:FF:000002">
    <property type="entry name" value="Ribosomal RNA small subunit methyltransferase I"/>
    <property type="match status" value="1"/>
</dbReference>
<dbReference type="Gene3D" id="3.40.1010.10">
    <property type="entry name" value="Cobalt-precorrin-4 Transmethylase, Domain 1"/>
    <property type="match status" value="1"/>
</dbReference>
<dbReference type="OrthoDB" id="9809084at2"/>
<keyword evidence="4 6" id="KW-0808">Transferase</keyword>
<dbReference type="PIRSF" id="PIRSF005917">
    <property type="entry name" value="MTase_YraL"/>
    <property type="match status" value="1"/>
</dbReference>
<reference evidence="9 10" key="1">
    <citation type="submission" date="2017-05" db="EMBL/GenBank/DDBJ databases">
        <title>Vagococcus spp. assemblies.</title>
        <authorList>
            <person name="Gulvik C.A."/>
        </authorList>
    </citation>
    <scope>NUCLEOTIDE SEQUENCE [LARGE SCALE GENOMIC DNA]</scope>
    <source>
        <strain evidence="9 10">DSM 24756</strain>
    </source>
</reference>
<dbReference type="HAMAP" id="MF_01877">
    <property type="entry name" value="16SrRNA_methyltr_I"/>
    <property type="match status" value="1"/>
</dbReference>
<comment type="catalytic activity">
    <reaction evidence="6">
        <text>cytidine(1402) in 16S rRNA + S-adenosyl-L-methionine = 2'-O-methylcytidine(1402) in 16S rRNA + S-adenosyl-L-homocysteine + H(+)</text>
        <dbReference type="Rhea" id="RHEA:42924"/>
        <dbReference type="Rhea" id="RHEA-COMP:10285"/>
        <dbReference type="Rhea" id="RHEA-COMP:10286"/>
        <dbReference type="ChEBI" id="CHEBI:15378"/>
        <dbReference type="ChEBI" id="CHEBI:57856"/>
        <dbReference type="ChEBI" id="CHEBI:59789"/>
        <dbReference type="ChEBI" id="CHEBI:74495"/>
        <dbReference type="ChEBI" id="CHEBI:82748"/>
        <dbReference type="EC" id="2.1.1.198"/>
    </reaction>
</comment>
<dbReference type="NCBIfam" id="TIGR00096">
    <property type="entry name" value="16S rRNA (cytidine(1402)-2'-O)-methyltransferase"/>
    <property type="match status" value="1"/>
</dbReference>
<evidence type="ECO:0000256" key="7">
    <source>
        <dbReference type="SAM" id="Phobius"/>
    </source>
</evidence>
<feature type="domain" description="Tetrapyrrole methylase" evidence="8">
    <location>
        <begin position="15"/>
        <end position="215"/>
    </location>
</feature>
<dbReference type="InterPro" id="IPR018063">
    <property type="entry name" value="SAM_MeTrfase_RsmI_CS"/>
</dbReference>
<keyword evidence="1 6" id="KW-0963">Cytoplasm</keyword>
<name>A0A430AIK9_9ENTE</name>
<evidence type="ECO:0000256" key="3">
    <source>
        <dbReference type="ARBA" id="ARBA00022603"/>
    </source>
</evidence>
<comment type="subcellular location">
    <subcellularLocation>
        <location evidence="6">Cytoplasm</location>
    </subcellularLocation>
</comment>
<evidence type="ECO:0000313" key="9">
    <source>
        <dbReference type="EMBL" id="RSU07747.1"/>
    </source>
</evidence>
<dbReference type="GO" id="GO:0070677">
    <property type="term" value="F:rRNA (cytosine-2'-O-)-methyltransferase activity"/>
    <property type="evidence" value="ECO:0007669"/>
    <property type="project" value="UniProtKB-UniRule"/>
</dbReference>
<dbReference type="InterPro" id="IPR000878">
    <property type="entry name" value="4pyrrol_Mease"/>
</dbReference>
<dbReference type="CDD" id="cd11648">
    <property type="entry name" value="RsmI"/>
    <property type="match status" value="1"/>
</dbReference>